<organism evidence="1 2">
    <name type="scientific">Adineta ricciae</name>
    <name type="common">Rotifer</name>
    <dbReference type="NCBI Taxonomy" id="249248"/>
    <lineage>
        <taxon>Eukaryota</taxon>
        <taxon>Metazoa</taxon>
        <taxon>Spiralia</taxon>
        <taxon>Gnathifera</taxon>
        <taxon>Rotifera</taxon>
        <taxon>Eurotatoria</taxon>
        <taxon>Bdelloidea</taxon>
        <taxon>Adinetida</taxon>
        <taxon>Adinetidae</taxon>
        <taxon>Adineta</taxon>
    </lineage>
</organism>
<name>A0A816GW83_ADIRI</name>
<dbReference type="AlphaFoldDB" id="A0A816GW83"/>
<comment type="caution">
    <text evidence="1">The sequence shown here is derived from an EMBL/GenBank/DDBJ whole genome shotgun (WGS) entry which is preliminary data.</text>
</comment>
<dbReference type="Proteomes" id="UP000663828">
    <property type="component" value="Unassembled WGS sequence"/>
</dbReference>
<dbReference type="EMBL" id="CAJNOR010014620">
    <property type="protein sequence ID" value="CAF1679084.1"/>
    <property type="molecule type" value="Genomic_DNA"/>
</dbReference>
<gene>
    <name evidence="1" type="ORF">XAT740_LOCUS60196</name>
</gene>
<proteinExistence type="predicted"/>
<evidence type="ECO:0000313" key="1">
    <source>
        <dbReference type="EMBL" id="CAF1679084.1"/>
    </source>
</evidence>
<reference evidence="1" key="1">
    <citation type="submission" date="2021-02" db="EMBL/GenBank/DDBJ databases">
        <authorList>
            <person name="Nowell W R."/>
        </authorList>
    </citation>
    <scope>NUCLEOTIDE SEQUENCE</scope>
</reference>
<sequence>MPKEQKRDNEPYYLPLDWYRHGLDVSDKYESDNAEGKYPVVFHGTHSGAVSGITQNATSCNGETCPQYTPLFVVTTDDKTGKNCIVFQYRVRPNSYSIHPSCVKEGYTWRTVDTNAIRSYGLLLKMKKSKN</sequence>
<keyword evidence="2" id="KW-1185">Reference proteome</keyword>
<protein>
    <submittedName>
        <fullName evidence="1">Uncharacterized protein</fullName>
    </submittedName>
</protein>
<evidence type="ECO:0000313" key="2">
    <source>
        <dbReference type="Proteomes" id="UP000663828"/>
    </source>
</evidence>
<accession>A0A816GW83</accession>